<dbReference type="RefSeq" id="WP_017617949.1">
    <property type="nucleotide sequence ID" value="NZ_ANBG01000121.1"/>
</dbReference>
<dbReference type="InterPro" id="IPR036866">
    <property type="entry name" value="RibonucZ/Hydroxyglut_hydro"/>
</dbReference>
<dbReference type="AlphaFoldDB" id="A0A223S846"/>
<organism evidence="4 5">
    <name type="scientific">Nocardiopsis gilva YIM 90087</name>
    <dbReference type="NCBI Taxonomy" id="1235441"/>
    <lineage>
        <taxon>Bacteria</taxon>
        <taxon>Bacillati</taxon>
        <taxon>Actinomycetota</taxon>
        <taxon>Actinomycetes</taxon>
        <taxon>Streptosporangiales</taxon>
        <taxon>Nocardiopsidaceae</taxon>
        <taxon>Nocardiopsis</taxon>
    </lineage>
</organism>
<dbReference type="Pfam" id="PF12706">
    <property type="entry name" value="Lactamase_B_2"/>
    <property type="match status" value="1"/>
</dbReference>
<keyword evidence="1" id="KW-0255">Endonuclease</keyword>
<feature type="compositionally biased region" description="Basic and acidic residues" evidence="2">
    <location>
        <begin position="247"/>
        <end position="260"/>
    </location>
</feature>
<keyword evidence="1" id="KW-0378">Hydrolase</keyword>
<evidence type="ECO:0000259" key="3">
    <source>
        <dbReference type="SMART" id="SM00849"/>
    </source>
</evidence>
<dbReference type="KEGG" id="ngv:CDO52_17140"/>
<evidence type="ECO:0000256" key="2">
    <source>
        <dbReference type="SAM" id="MobiDB-lite"/>
    </source>
</evidence>
<dbReference type="CDD" id="cd16272">
    <property type="entry name" value="RNaseZ_MBL-fold"/>
    <property type="match status" value="1"/>
</dbReference>
<dbReference type="OrthoDB" id="4137979at2"/>
<dbReference type="PANTHER" id="PTHR46018:SF2">
    <property type="entry name" value="ZINC PHOSPHODIESTERASE ELAC PROTEIN 1"/>
    <property type="match status" value="1"/>
</dbReference>
<dbReference type="GO" id="GO:0042781">
    <property type="term" value="F:3'-tRNA processing endoribonuclease activity"/>
    <property type="evidence" value="ECO:0007669"/>
    <property type="project" value="TreeGrafter"/>
</dbReference>
<dbReference type="InterPro" id="IPR001279">
    <property type="entry name" value="Metallo-B-lactamas"/>
</dbReference>
<proteinExistence type="predicted"/>
<accession>A0A223S846</accession>
<evidence type="ECO:0000313" key="5">
    <source>
        <dbReference type="Proteomes" id="UP000215005"/>
    </source>
</evidence>
<dbReference type="SUPFAM" id="SSF56281">
    <property type="entry name" value="Metallo-hydrolase/oxidoreductase"/>
    <property type="match status" value="1"/>
</dbReference>
<feature type="domain" description="Metallo-beta-lactamase" evidence="3">
    <location>
        <begin position="16"/>
        <end position="215"/>
    </location>
</feature>
<sequence>MKLQLIGTGSILTARMSASALVDDKLLIDTPNGSMKAMRRAGLDPCSVDFCLITHFHADHFFDIIFLLLEQGLQQTRDRDLVLIGPAGFADRVDQLFELSYPGSWDEMEDKVRPRYVEFDPADGGECSEGGYTIRALPMQHTVPALGYHITDPAGARLGYTGDTVRCPSVDELAADTSVLLLDTSFPTGRVGHMGLDDVEGVADQWPDLHLIATHRGDDVTHSARPNIIFPADGQTFDITAQGLRADARSMPKQRGDRKTSVLGVDL</sequence>
<dbReference type="Gene3D" id="3.60.15.10">
    <property type="entry name" value="Ribonuclease Z/Hydroxyacylglutathione hydrolase-like"/>
    <property type="match status" value="1"/>
</dbReference>
<reference evidence="4 5" key="1">
    <citation type="submission" date="2017-08" db="EMBL/GenBank/DDBJ databases">
        <title>The complete genome sequence of Nocardiopsis gilva YIM 90087.</title>
        <authorList>
            <person name="Yin M."/>
            <person name="Tang S."/>
        </authorList>
    </citation>
    <scope>NUCLEOTIDE SEQUENCE [LARGE SCALE GENOMIC DNA]</scope>
    <source>
        <strain evidence="4 5">YIM 90087</strain>
    </source>
</reference>
<dbReference type="EMBL" id="CP022753">
    <property type="protein sequence ID" value="ASU84290.1"/>
    <property type="molecule type" value="Genomic_DNA"/>
</dbReference>
<name>A0A223S846_9ACTN</name>
<gene>
    <name evidence="4" type="ORF">CDO52_17140</name>
</gene>
<keyword evidence="5" id="KW-1185">Reference proteome</keyword>
<feature type="region of interest" description="Disordered" evidence="2">
    <location>
        <begin position="247"/>
        <end position="267"/>
    </location>
</feature>
<evidence type="ECO:0000256" key="1">
    <source>
        <dbReference type="ARBA" id="ARBA00022759"/>
    </source>
</evidence>
<keyword evidence="1" id="KW-0540">Nuclease</keyword>
<dbReference type="PANTHER" id="PTHR46018">
    <property type="entry name" value="ZINC PHOSPHODIESTERASE ELAC PROTEIN 1"/>
    <property type="match status" value="1"/>
</dbReference>
<dbReference type="SMART" id="SM00849">
    <property type="entry name" value="Lactamase_B"/>
    <property type="match status" value="1"/>
</dbReference>
<evidence type="ECO:0000313" key="4">
    <source>
        <dbReference type="EMBL" id="ASU84290.1"/>
    </source>
</evidence>
<dbReference type="Proteomes" id="UP000215005">
    <property type="component" value="Chromosome"/>
</dbReference>
<protein>
    <submittedName>
        <fullName evidence="4">Ribonuclease Z</fullName>
    </submittedName>
</protein>